<organism evidence="5 6">
    <name type="scientific">Janthinobacterium agaricidamnosum</name>
    <dbReference type="NCBI Taxonomy" id="55508"/>
    <lineage>
        <taxon>Bacteria</taxon>
        <taxon>Pseudomonadati</taxon>
        <taxon>Pseudomonadota</taxon>
        <taxon>Betaproteobacteria</taxon>
        <taxon>Burkholderiales</taxon>
        <taxon>Oxalobacteraceae</taxon>
        <taxon>Janthinobacterium</taxon>
    </lineage>
</organism>
<proteinExistence type="predicted"/>
<dbReference type="Gene3D" id="3.30.70.2450">
    <property type="match status" value="1"/>
</dbReference>
<evidence type="ECO:0000256" key="2">
    <source>
        <dbReference type="ARBA" id="ARBA00022630"/>
    </source>
</evidence>
<dbReference type="PRINTS" id="PR00420">
    <property type="entry name" value="RNGMNOXGNASE"/>
</dbReference>
<evidence type="ECO:0000256" key="3">
    <source>
        <dbReference type="ARBA" id="ARBA00022827"/>
    </source>
</evidence>
<gene>
    <name evidence="5" type="ORF">D9M09_15975</name>
</gene>
<dbReference type="InterPro" id="IPR050641">
    <property type="entry name" value="RIFMO-like"/>
</dbReference>
<evidence type="ECO:0000313" key="5">
    <source>
        <dbReference type="EMBL" id="AYM77127.1"/>
    </source>
</evidence>
<dbReference type="EMBL" id="CP033019">
    <property type="protein sequence ID" value="AYM77127.1"/>
    <property type="molecule type" value="Genomic_DNA"/>
</dbReference>
<keyword evidence="2" id="KW-0285">Flavoprotein</keyword>
<dbReference type="InterPro" id="IPR036188">
    <property type="entry name" value="FAD/NAD-bd_sf"/>
</dbReference>
<protein>
    <submittedName>
        <fullName evidence="5">FAD-dependent oxidoreductase</fullName>
    </submittedName>
</protein>
<feature type="domain" description="FAD-binding" evidence="4">
    <location>
        <begin position="6"/>
        <end position="340"/>
    </location>
</feature>
<dbReference type="PROSITE" id="PS51257">
    <property type="entry name" value="PROKAR_LIPOPROTEIN"/>
    <property type="match status" value="1"/>
</dbReference>
<dbReference type="Proteomes" id="UP000279594">
    <property type="component" value="Chromosome"/>
</dbReference>
<evidence type="ECO:0000313" key="6">
    <source>
        <dbReference type="Proteomes" id="UP000279594"/>
    </source>
</evidence>
<reference evidence="5 6" key="1">
    <citation type="submission" date="2018-10" db="EMBL/GenBank/DDBJ databases">
        <title>Effects of UV and annual dynamics of microbial communities in freshwater RAS systems.</title>
        <authorList>
            <person name="Bekkelund A.K."/>
            <person name="Hansen B.R."/>
            <person name="Stokken H."/>
            <person name="Eriksen B.F."/>
            <person name="Kashulin N.A."/>
        </authorList>
    </citation>
    <scope>NUCLEOTIDE SEQUENCE [LARGE SCALE GENOMIC DNA]</scope>
    <source>
        <strain evidence="5 6">BHSEK</strain>
    </source>
</reference>
<dbReference type="PANTHER" id="PTHR43004">
    <property type="entry name" value="TRK SYSTEM POTASSIUM UPTAKE PROTEIN"/>
    <property type="match status" value="1"/>
</dbReference>
<dbReference type="GO" id="GO:0071949">
    <property type="term" value="F:FAD binding"/>
    <property type="evidence" value="ECO:0007669"/>
    <property type="project" value="InterPro"/>
</dbReference>
<sequence>MKNENVDVIVVGAGPVGLTLACELRLAGIRVTVLERRDAPIAQSRALTMHGRTVEMLAQRGVAERFLANGIKIPSGHFAGLKTRLDFSVIDTTYPYTLFIPQSVTEQLLETWALELGVELRRNATVERIVETADGISVMGQQHSTPFDISGSYVVGADGARSLVRQHAGIAFHGLPATKTVMLGDVRLSAPPSTPGFSVGNAAGGLMIVPLGRGMFRVIVIDTGRVDVPATTPVTLEELSDSTTRVAGQDFGLHAPTWLSRFSNETRLASVYRKDRILLVGDAAHIHLPAGGQGMNVGMQDAMNLGWKLAGVVNGHAPESLLDSYHKERHAVGAALYQNTLAQSALMMNSFDAPGQALRETFSELMKIPALNAVLAHDLSGYGIRYPTSVVDVPQGWALLPDWTGRRLPDWQLKLDNGGQASLFSFLRSGHWLLLHLTTSEDREGGNYTPELDMRWVDTIKAVPADSQVTPAGAHALLIRPDGYVDQAVGIKRNA</sequence>
<comment type="cofactor">
    <cofactor evidence="1">
        <name>FAD</name>
        <dbReference type="ChEBI" id="CHEBI:57692"/>
    </cofactor>
</comment>
<dbReference type="Gene3D" id="3.40.30.120">
    <property type="match status" value="1"/>
</dbReference>
<dbReference type="Gene3D" id="3.50.50.60">
    <property type="entry name" value="FAD/NAD(P)-binding domain"/>
    <property type="match status" value="1"/>
</dbReference>
<dbReference type="GO" id="GO:0016709">
    <property type="term" value="F:oxidoreductase activity, acting on paired donors, with incorporation or reduction of molecular oxygen, NAD(P)H as one donor, and incorporation of one atom of oxygen"/>
    <property type="evidence" value="ECO:0007669"/>
    <property type="project" value="UniProtKB-ARBA"/>
</dbReference>
<dbReference type="RefSeq" id="WP_121669857.1">
    <property type="nucleotide sequence ID" value="NZ_CP033019.1"/>
</dbReference>
<accession>A0A3G2EAI2</accession>
<dbReference type="AlphaFoldDB" id="A0A3G2EAI2"/>
<evidence type="ECO:0000259" key="4">
    <source>
        <dbReference type="Pfam" id="PF01494"/>
    </source>
</evidence>
<keyword evidence="6" id="KW-1185">Reference proteome</keyword>
<name>A0A3G2EAI2_9BURK</name>
<dbReference type="SUPFAM" id="SSF51905">
    <property type="entry name" value="FAD/NAD(P)-binding domain"/>
    <property type="match status" value="1"/>
</dbReference>
<dbReference type="InterPro" id="IPR002938">
    <property type="entry name" value="FAD-bd"/>
</dbReference>
<dbReference type="Pfam" id="PF21274">
    <property type="entry name" value="Rng_hyd_C"/>
    <property type="match status" value="1"/>
</dbReference>
<keyword evidence="3" id="KW-0274">FAD</keyword>
<evidence type="ECO:0000256" key="1">
    <source>
        <dbReference type="ARBA" id="ARBA00001974"/>
    </source>
</evidence>
<dbReference type="PANTHER" id="PTHR43004:SF19">
    <property type="entry name" value="BINDING MONOOXYGENASE, PUTATIVE (JCVI)-RELATED"/>
    <property type="match status" value="1"/>
</dbReference>
<dbReference type="Pfam" id="PF01494">
    <property type="entry name" value="FAD_binding_3"/>
    <property type="match status" value="1"/>
</dbReference>